<keyword evidence="5 6" id="KW-0472">Membrane</keyword>
<evidence type="ECO:0000313" key="8">
    <source>
        <dbReference type="EMBL" id="CCG43106.1"/>
    </source>
</evidence>
<dbReference type="InterPro" id="IPR010432">
    <property type="entry name" value="RDD"/>
</dbReference>
<comment type="subcellular location">
    <subcellularLocation>
        <location evidence="1">Cell membrane</location>
        <topology evidence="1">Multi-pass membrane protein</topology>
    </subcellularLocation>
</comment>
<evidence type="ECO:0000256" key="1">
    <source>
        <dbReference type="ARBA" id="ARBA00004651"/>
    </source>
</evidence>
<dbReference type="eggNOG" id="COG1714">
    <property type="taxonomic scope" value="Bacteria"/>
</dbReference>
<evidence type="ECO:0000256" key="5">
    <source>
        <dbReference type="ARBA" id="ARBA00023136"/>
    </source>
</evidence>
<sequence length="175" mass="18898">MSVPPTPTFTSPTVPEWGDPWRYPIYYLGVTPRRIYAYCLDLVVVGLLWLMVFIGCVILGALSLGLLMPILGMVLAAVPISYHTLTIAGPRSATFGMRVAGLRVMSVAPGAEIDGGRPTILQALIQTVAFYASLAMTGSLILLVALFNPRRRTAHDFLAGTVVVNDPRQWRGSGP</sequence>
<feature type="transmembrane region" description="Helical" evidence="6">
    <location>
        <begin position="66"/>
        <end position="85"/>
    </location>
</feature>
<comment type="caution">
    <text evidence="8">The sequence shown here is derived from an EMBL/GenBank/DDBJ whole genome shotgun (WGS) entry which is preliminary data.</text>
</comment>
<feature type="transmembrane region" description="Helical" evidence="6">
    <location>
        <begin position="128"/>
        <end position="147"/>
    </location>
</feature>
<evidence type="ECO:0000256" key="4">
    <source>
        <dbReference type="ARBA" id="ARBA00022989"/>
    </source>
</evidence>
<keyword evidence="4 6" id="KW-1133">Transmembrane helix</keyword>
<dbReference type="GO" id="GO:0005886">
    <property type="term" value="C:plasma membrane"/>
    <property type="evidence" value="ECO:0007669"/>
    <property type="project" value="UniProtKB-SubCell"/>
</dbReference>
<dbReference type="PANTHER" id="PTHR36115:SF4">
    <property type="entry name" value="MEMBRANE PROTEIN"/>
    <property type="match status" value="1"/>
</dbReference>
<dbReference type="Proteomes" id="UP000004169">
    <property type="component" value="Unassembled WGS sequence"/>
</dbReference>
<keyword evidence="9" id="KW-1185">Reference proteome</keyword>
<dbReference type="RefSeq" id="WP_002731114.1">
    <property type="nucleotide sequence ID" value="NZ_CAHP01000054.1"/>
</dbReference>
<evidence type="ECO:0000313" key="9">
    <source>
        <dbReference type="Proteomes" id="UP000004169"/>
    </source>
</evidence>
<organism evidence="8 9">
    <name type="scientific">Magnetospirillum molischianum DSM 120</name>
    <dbReference type="NCBI Taxonomy" id="1150626"/>
    <lineage>
        <taxon>Bacteria</taxon>
        <taxon>Pseudomonadati</taxon>
        <taxon>Pseudomonadota</taxon>
        <taxon>Alphaproteobacteria</taxon>
        <taxon>Rhodospirillales</taxon>
        <taxon>Rhodospirillaceae</taxon>
        <taxon>Magnetospirillum</taxon>
    </lineage>
</organism>
<feature type="transmembrane region" description="Helical" evidence="6">
    <location>
        <begin position="35"/>
        <end position="59"/>
    </location>
</feature>
<keyword evidence="2" id="KW-1003">Cell membrane</keyword>
<dbReference type="STRING" id="1150626.PHAMO_580012"/>
<dbReference type="Pfam" id="PF06271">
    <property type="entry name" value="RDD"/>
    <property type="match status" value="1"/>
</dbReference>
<keyword evidence="3 6" id="KW-0812">Transmembrane</keyword>
<reference evidence="8 9" key="1">
    <citation type="journal article" date="2012" name="J. Bacteriol.">
        <title>Draft Genome Sequence of the Purple Photosynthetic Bacterium Phaeospirillum molischianum DSM120, a Particularly Versatile Bacterium.</title>
        <authorList>
            <person name="Duquesne K."/>
            <person name="Prima V."/>
            <person name="Ji B."/>
            <person name="Rouy Z."/>
            <person name="Medigue C."/>
            <person name="Talla E."/>
            <person name="Sturgis J.N."/>
        </authorList>
    </citation>
    <scope>NUCLEOTIDE SEQUENCE [LARGE SCALE GENOMIC DNA]</scope>
    <source>
        <strain evidence="9">DSM120</strain>
    </source>
</reference>
<name>H8FXL8_MAGML</name>
<dbReference type="OrthoDB" id="7270324at2"/>
<accession>H8FXL8</accession>
<gene>
    <name evidence="8" type="ORF">PHAMO_580012</name>
</gene>
<feature type="domain" description="RDD" evidence="7">
    <location>
        <begin position="33"/>
        <end position="160"/>
    </location>
</feature>
<dbReference type="InterPro" id="IPR051791">
    <property type="entry name" value="Pra-immunoreactive"/>
</dbReference>
<evidence type="ECO:0000259" key="7">
    <source>
        <dbReference type="Pfam" id="PF06271"/>
    </source>
</evidence>
<evidence type="ECO:0000256" key="2">
    <source>
        <dbReference type="ARBA" id="ARBA00022475"/>
    </source>
</evidence>
<evidence type="ECO:0000256" key="3">
    <source>
        <dbReference type="ARBA" id="ARBA00022692"/>
    </source>
</evidence>
<dbReference type="AlphaFoldDB" id="H8FXL8"/>
<dbReference type="PANTHER" id="PTHR36115">
    <property type="entry name" value="PROLINE-RICH ANTIGEN HOMOLOG-RELATED"/>
    <property type="match status" value="1"/>
</dbReference>
<proteinExistence type="predicted"/>
<protein>
    <submittedName>
        <fullName evidence="8">Predicted membrane protein/domain</fullName>
    </submittedName>
</protein>
<evidence type="ECO:0000256" key="6">
    <source>
        <dbReference type="SAM" id="Phobius"/>
    </source>
</evidence>
<dbReference type="EMBL" id="CAHP01000054">
    <property type="protein sequence ID" value="CCG43106.1"/>
    <property type="molecule type" value="Genomic_DNA"/>
</dbReference>